<dbReference type="InterPro" id="IPR011006">
    <property type="entry name" value="CheY-like_superfamily"/>
</dbReference>
<evidence type="ECO:0000259" key="5">
    <source>
        <dbReference type="PROSITE" id="PS50110"/>
    </source>
</evidence>
<evidence type="ECO:0000256" key="2">
    <source>
        <dbReference type="ARBA" id="ARBA00023125"/>
    </source>
</evidence>
<feature type="domain" description="HTH luxR-type" evidence="4">
    <location>
        <begin position="154"/>
        <end position="221"/>
    </location>
</feature>
<keyword evidence="7" id="KW-1185">Reference proteome</keyword>
<dbReference type="InterPro" id="IPR039420">
    <property type="entry name" value="WalR-like"/>
</dbReference>
<dbReference type="RefSeq" id="WP_169254978.1">
    <property type="nucleotide sequence ID" value="NZ_WTVN01000005.1"/>
</dbReference>
<evidence type="ECO:0000259" key="4">
    <source>
        <dbReference type="PROSITE" id="PS50043"/>
    </source>
</evidence>
<dbReference type="Pfam" id="PF00072">
    <property type="entry name" value="Response_reg"/>
    <property type="match status" value="1"/>
</dbReference>
<dbReference type="Proteomes" id="UP000623795">
    <property type="component" value="Unassembled WGS sequence"/>
</dbReference>
<dbReference type="PANTHER" id="PTHR43214">
    <property type="entry name" value="TWO-COMPONENT RESPONSE REGULATOR"/>
    <property type="match status" value="1"/>
</dbReference>
<dbReference type="SMART" id="SM00448">
    <property type="entry name" value="REC"/>
    <property type="match status" value="1"/>
</dbReference>
<evidence type="ECO:0000313" key="6">
    <source>
        <dbReference type="EMBL" id="NMG43060.1"/>
    </source>
</evidence>
<evidence type="ECO:0000256" key="3">
    <source>
        <dbReference type="PROSITE-ProRule" id="PRU00169"/>
    </source>
</evidence>
<sequence length="228" mass="24949">MLDVTERTIQVFLVDDHRATLWGLERLIGAADRMRLAGSATSVAELLASPASRDADVIVIDLDLGGADSSASFAELLHTYGAKILVLTGSRDLDTHRRAVLAGARGVVRKEEPVEILLRAIEKVDEGDVWVNRALIGDIMNMLTGARQAVPNPDDARIATLTPKEIEVITAVVRHKGAKSLVIADDLGISEHTLRNHLTTIYHKLEVHGRLELYVYAKERRIGTEAHS</sequence>
<dbReference type="CDD" id="cd17535">
    <property type="entry name" value="REC_NarL-like"/>
    <property type="match status" value="1"/>
</dbReference>
<dbReference type="CDD" id="cd06170">
    <property type="entry name" value="LuxR_C_like"/>
    <property type="match status" value="1"/>
</dbReference>
<dbReference type="PROSITE" id="PS50043">
    <property type="entry name" value="HTH_LUXR_2"/>
    <property type="match status" value="1"/>
</dbReference>
<dbReference type="Gene3D" id="3.40.50.2300">
    <property type="match status" value="1"/>
</dbReference>
<proteinExistence type="predicted"/>
<dbReference type="Pfam" id="PF00196">
    <property type="entry name" value="GerE"/>
    <property type="match status" value="1"/>
</dbReference>
<keyword evidence="2" id="KW-0238">DNA-binding</keyword>
<reference evidence="6 7" key="1">
    <citation type="submission" date="2019-12" db="EMBL/GenBank/DDBJ databases">
        <title>Comparative genomics gives insights into the taxonomy of the Azoarcus-Aromatoleum group and reveals separate origins of nif in the plant-associated Azoarcus and non-plant-associated Aromatoleum sub-groups.</title>
        <authorList>
            <person name="Lafos M."/>
            <person name="Maluk M."/>
            <person name="Batista M."/>
            <person name="Junghare M."/>
            <person name="Carmona M."/>
            <person name="Faoro H."/>
            <person name="Cruz L.M."/>
            <person name="Battistoni F."/>
            <person name="De Souza E."/>
            <person name="Pedrosa F."/>
            <person name="Chen W.-M."/>
            <person name="Poole P.S."/>
            <person name="Dixon R.A."/>
            <person name="James E.K."/>
        </authorList>
    </citation>
    <scope>NUCLEOTIDE SEQUENCE [LARGE SCALE GENOMIC DNA]</scope>
    <source>
        <strain evidence="6 7">Td21</strain>
    </source>
</reference>
<dbReference type="InterPro" id="IPR000792">
    <property type="entry name" value="Tscrpt_reg_LuxR_C"/>
</dbReference>
<dbReference type="SMART" id="SM00421">
    <property type="entry name" value="HTH_LUXR"/>
    <property type="match status" value="1"/>
</dbReference>
<name>A0ABX1PV38_9RHOO</name>
<comment type="caution">
    <text evidence="6">The sequence shown here is derived from an EMBL/GenBank/DDBJ whole genome shotgun (WGS) entry which is preliminary data.</text>
</comment>
<dbReference type="PROSITE" id="PS50110">
    <property type="entry name" value="RESPONSE_REGULATORY"/>
    <property type="match status" value="1"/>
</dbReference>
<protein>
    <submittedName>
        <fullName evidence="6">Response regulator</fullName>
    </submittedName>
</protein>
<evidence type="ECO:0000256" key="1">
    <source>
        <dbReference type="ARBA" id="ARBA00022553"/>
    </source>
</evidence>
<dbReference type="SUPFAM" id="SSF52172">
    <property type="entry name" value="CheY-like"/>
    <property type="match status" value="1"/>
</dbReference>
<feature type="domain" description="Response regulatory" evidence="5">
    <location>
        <begin position="10"/>
        <end position="125"/>
    </location>
</feature>
<gene>
    <name evidence="6" type="ORF">GPA22_04865</name>
</gene>
<dbReference type="PANTHER" id="PTHR43214:SF38">
    <property type="entry name" value="NITRATE_NITRITE RESPONSE REGULATOR PROTEIN NARL"/>
    <property type="match status" value="1"/>
</dbReference>
<keyword evidence="1 3" id="KW-0597">Phosphoprotein</keyword>
<dbReference type="InterPro" id="IPR058245">
    <property type="entry name" value="NreC/VraR/RcsB-like_REC"/>
</dbReference>
<dbReference type="EMBL" id="WTVN01000005">
    <property type="protein sequence ID" value="NMG43060.1"/>
    <property type="molecule type" value="Genomic_DNA"/>
</dbReference>
<feature type="modified residue" description="4-aspartylphosphate" evidence="3">
    <location>
        <position position="61"/>
    </location>
</feature>
<accession>A0ABX1PV38</accession>
<organism evidence="6 7">
    <name type="scientific">Aromatoleum toluvorans</name>
    <dbReference type="NCBI Taxonomy" id="92002"/>
    <lineage>
        <taxon>Bacteria</taxon>
        <taxon>Pseudomonadati</taxon>
        <taxon>Pseudomonadota</taxon>
        <taxon>Betaproteobacteria</taxon>
        <taxon>Rhodocyclales</taxon>
        <taxon>Rhodocyclaceae</taxon>
        <taxon>Aromatoleum</taxon>
    </lineage>
</organism>
<dbReference type="InterPro" id="IPR001789">
    <property type="entry name" value="Sig_transdc_resp-reg_receiver"/>
</dbReference>
<dbReference type="InterPro" id="IPR016032">
    <property type="entry name" value="Sig_transdc_resp-reg_C-effctor"/>
</dbReference>
<dbReference type="SUPFAM" id="SSF46894">
    <property type="entry name" value="C-terminal effector domain of the bipartite response regulators"/>
    <property type="match status" value="1"/>
</dbReference>
<evidence type="ECO:0000313" key="7">
    <source>
        <dbReference type="Proteomes" id="UP000623795"/>
    </source>
</evidence>